<comment type="caution">
    <text evidence="1">The sequence shown here is derived from an EMBL/GenBank/DDBJ whole genome shotgun (WGS) entry which is preliminary data.</text>
</comment>
<accession>A0ABU6YES5</accession>
<evidence type="ECO:0000313" key="1">
    <source>
        <dbReference type="EMBL" id="MED6208917.1"/>
    </source>
</evidence>
<gene>
    <name evidence="1" type="ORF">PIB30_049689</name>
</gene>
<proteinExistence type="predicted"/>
<dbReference type="EMBL" id="JASCZI010241991">
    <property type="protein sequence ID" value="MED6208917.1"/>
    <property type="molecule type" value="Genomic_DNA"/>
</dbReference>
<reference evidence="1 2" key="1">
    <citation type="journal article" date="2023" name="Plants (Basel)">
        <title>Bridging the Gap: Combining Genomics and Transcriptomics Approaches to Understand Stylosanthes scabra, an Orphan Legume from the Brazilian Caatinga.</title>
        <authorList>
            <person name="Ferreira-Neto J.R.C."/>
            <person name="da Silva M.D."/>
            <person name="Binneck E."/>
            <person name="de Melo N.F."/>
            <person name="da Silva R.H."/>
            <person name="de Melo A.L.T.M."/>
            <person name="Pandolfi V."/>
            <person name="Bustamante F.O."/>
            <person name="Brasileiro-Vidal A.C."/>
            <person name="Benko-Iseppon A.M."/>
        </authorList>
    </citation>
    <scope>NUCLEOTIDE SEQUENCE [LARGE SCALE GENOMIC DNA]</scope>
    <source>
        <tissue evidence="1">Leaves</tissue>
    </source>
</reference>
<protein>
    <submittedName>
        <fullName evidence="1">Uncharacterized protein</fullName>
    </submittedName>
</protein>
<sequence>MDHQQEKFNKAEIIDLSSETTEFDSTSWLSSTLESQNVKTTENHIKECHHKNKNIQGGSSIISAEELKIRSELEMEIEKHLEDEIKDSIYWLALRLCRIYKQRKERNNNNANDNSVRSSNNNGAFCGVNIWVRIMEGGRRTTKVEIKDVAKRVVCPKSPYRQNNVVKEVNGFGARNKKFDWVNTLREGSSSPVVVAINRSKGGSKSKNKTFDLKDVFSNSKLECGKGKNNGGSPCQGKKSASVDKKKILQLEWKF</sequence>
<evidence type="ECO:0000313" key="2">
    <source>
        <dbReference type="Proteomes" id="UP001341840"/>
    </source>
</evidence>
<organism evidence="1 2">
    <name type="scientific">Stylosanthes scabra</name>
    <dbReference type="NCBI Taxonomy" id="79078"/>
    <lineage>
        <taxon>Eukaryota</taxon>
        <taxon>Viridiplantae</taxon>
        <taxon>Streptophyta</taxon>
        <taxon>Embryophyta</taxon>
        <taxon>Tracheophyta</taxon>
        <taxon>Spermatophyta</taxon>
        <taxon>Magnoliopsida</taxon>
        <taxon>eudicotyledons</taxon>
        <taxon>Gunneridae</taxon>
        <taxon>Pentapetalae</taxon>
        <taxon>rosids</taxon>
        <taxon>fabids</taxon>
        <taxon>Fabales</taxon>
        <taxon>Fabaceae</taxon>
        <taxon>Papilionoideae</taxon>
        <taxon>50 kb inversion clade</taxon>
        <taxon>dalbergioids sensu lato</taxon>
        <taxon>Dalbergieae</taxon>
        <taxon>Pterocarpus clade</taxon>
        <taxon>Stylosanthes</taxon>
    </lineage>
</organism>
<dbReference type="Proteomes" id="UP001341840">
    <property type="component" value="Unassembled WGS sequence"/>
</dbReference>
<name>A0ABU6YES5_9FABA</name>
<keyword evidence="2" id="KW-1185">Reference proteome</keyword>